<evidence type="ECO:0000313" key="1">
    <source>
        <dbReference type="EMBL" id="AUI71365.1"/>
    </source>
</evidence>
<protein>
    <submittedName>
        <fullName evidence="1">Uncharacterized protein</fullName>
    </submittedName>
</protein>
<gene>
    <name evidence="1" type="ORF">LA20249_03765</name>
</gene>
<proteinExistence type="predicted"/>
<accession>A0A2K9HKH5</accession>
<keyword evidence="2" id="KW-1185">Reference proteome</keyword>
<dbReference type="Proteomes" id="UP000234653">
    <property type="component" value="Chromosome"/>
</dbReference>
<name>A0A2K9HKH5_9LACO</name>
<reference evidence="1 2" key="1">
    <citation type="submission" date="2016-12" db="EMBL/GenBank/DDBJ databases">
        <title>The whole genome sequencing and assembly of Lactobacillus alimentarius DSM 20249T strain.</title>
        <authorList>
            <person name="Lee Y.-J."/>
            <person name="Yi H."/>
            <person name="Bahn Y.-S."/>
            <person name="Kim J.F."/>
            <person name="Lee D.-W."/>
        </authorList>
    </citation>
    <scope>NUCLEOTIDE SEQUENCE [LARGE SCALE GENOMIC DNA]</scope>
    <source>
        <strain evidence="1 2">DSM 20249</strain>
    </source>
</reference>
<dbReference type="AlphaFoldDB" id="A0A2K9HKH5"/>
<dbReference type="OrthoDB" id="2290324at2"/>
<organism evidence="1 2">
    <name type="scientific">Companilactobacillus alimentarius DSM 20249</name>
    <dbReference type="NCBI Taxonomy" id="1423720"/>
    <lineage>
        <taxon>Bacteria</taxon>
        <taxon>Bacillati</taxon>
        <taxon>Bacillota</taxon>
        <taxon>Bacilli</taxon>
        <taxon>Lactobacillales</taxon>
        <taxon>Lactobacillaceae</taxon>
        <taxon>Companilactobacillus</taxon>
    </lineage>
</organism>
<dbReference type="RefSeq" id="WP_057740222.1">
    <property type="nucleotide sequence ID" value="NZ_AZDQ01000045.1"/>
</dbReference>
<sequence>MSNQIISVKFMRAHNYQELVQAPTLISLTAGKAYSYVNVGFKVKINDLVIVPNSGYNELPVVPAVVTALNSDYDLGIATRPILAVIPQEIIKNQENKSIEVLEHLQKRAELLDDLETIYEQNTKLQKFQEMAKSNPQMEHLLKKLVQQDKLLNENKD</sequence>
<dbReference type="STRING" id="1423720.FC67_GL002156"/>
<dbReference type="KEGG" id="lali:LA20249_03765"/>
<dbReference type="EMBL" id="CP018867">
    <property type="protein sequence ID" value="AUI71365.1"/>
    <property type="molecule type" value="Genomic_DNA"/>
</dbReference>
<evidence type="ECO:0000313" key="2">
    <source>
        <dbReference type="Proteomes" id="UP000234653"/>
    </source>
</evidence>